<dbReference type="FunFam" id="3.40.50.300:FF:000032">
    <property type="entry name" value="Export ABC transporter ATP-binding protein"/>
    <property type="match status" value="1"/>
</dbReference>
<gene>
    <name evidence="6" type="ORF">DQQ01_07670</name>
</gene>
<keyword evidence="7" id="KW-1185">Reference proteome</keyword>
<dbReference type="InterPro" id="IPR017911">
    <property type="entry name" value="MacB-like_ATP-bd"/>
</dbReference>
<dbReference type="OrthoDB" id="9802264at2"/>
<dbReference type="PROSITE" id="PS50893">
    <property type="entry name" value="ABC_TRANSPORTER_2"/>
    <property type="match status" value="1"/>
</dbReference>
<dbReference type="SMART" id="SM00382">
    <property type="entry name" value="AAA"/>
    <property type="match status" value="1"/>
</dbReference>
<organism evidence="6 7">
    <name type="scientific">Blautia argi</name>
    <dbReference type="NCBI Taxonomy" id="1912897"/>
    <lineage>
        <taxon>Bacteria</taxon>
        <taxon>Bacillati</taxon>
        <taxon>Bacillota</taxon>
        <taxon>Clostridia</taxon>
        <taxon>Lachnospirales</taxon>
        <taxon>Lachnospiraceae</taxon>
        <taxon>Blautia</taxon>
    </lineage>
</organism>
<keyword evidence="4 6" id="KW-0067">ATP-binding</keyword>
<dbReference type="InterPro" id="IPR027417">
    <property type="entry name" value="P-loop_NTPase"/>
</dbReference>
<dbReference type="KEGG" id="blau:DQQ01_07670"/>
<dbReference type="RefSeq" id="WP_111919537.1">
    <property type="nucleotide sequence ID" value="NZ_CP030280.1"/>
</dbReference>
<dbReference type="Pfam" id="PF00005">
    <property type="entry name" value="ABC_tran"/>
    <property type="match status" value="1"/>
</dbReference>
<dbReference type="EMBL" id="CP030280">
    <property type="protein sequence ID" value="AWY98041.1"/>
    <property type="molecule type" value="Genomic_DNA"/>
</dbReference>
<evidence type="ECO:0000313" key="7">
    <source>
        <dbReference type="Proteomes" id="UP000250003"/>
    </source>
</evidence>
<feature type="domain" description="ABC transporter" evidence="5">
    <location>
        <begin position="4"/>
        <end position="244"/>
    </location>
</feature>
<dbReference type="InterPro" id="IPR003439">
    <property type="entry name" value="ABC_transporter-like_ATP-bd"/>
</dbReference>
<evidence type="ECO:0000259" key="5">
    <source>
        <dbReference type="PROSITE" id="PS50893"/>
    </source>
</evidence>
<dbReference type="PANTHER" id="PTHR42798">
    <property type="entry name" value="LIPOPROTEIN-RELEASING SYSTEM ATP-BINDING PROTEIN LOLD"/>
    <property type="match status" value="1"/>
</dbReference>
<name>A0A2Z4UAH4_9FIRM</name>
<keyword evidence="3" id="KW-0547">Nucleotide-binding</keyword>
<dbReference type="CDD" id="cd03255">
    <property type="entry name" value="ABC_MJ0796_LolCDE_FtsE"/>
    <property type="match status" value="1"/>
</dbReference>
<dbReference type="InterPro" id="IPR003593">
    <property type="entry name" value="AAA+_ATPase"/>
</dbReference>
<dbReference type="GO" id="GO:0016887">
    <property type="term" value="F:ATP hydrolysis activity"/>
    <property type="evidence" value="ECO:0007669"/>
    <property type="project" value="InterPro"/>
</dbReference>
<dbReference type="Gene3D" id="3.40.50.300">
    <property type="entry name" value="P-loop containing nucleotide triphosphate hydrolases"/>
    <property type="match status" value="1"/>
</dbReference>
<evidence type="ECO:0000256" key="3">
    <source>
        <dbReference type="ARBA" id="ARBA00022741"/>
    </source>
</evidence>
<reference evidence="7" key="1">
    <citation type="submission" date="2018-06" db="EMBL/GenBank/DDBJ databases">
        <title>Description of Blautia argi sp. nov., a new anaerobic isolated from dog feces.</title>
        <authorList>
            <person name="Chang Y.-H."/>
            <person name="Paek J."/>
            <person name="Shin Y."/>
        </authorList>
    </citation>
    <scope>NUCLEOTIDE SEQUENCE [LARGE SCALE GENOMIC DNA]</scope>
    <source>
        <strain evidence="7">KCTC 15426</strain>
    </source>
</reference>
<protein>
    <submittedName>
        <fullName evidence="6">ABC transporter ATP-binding protein</fullName>
    </submittedName>
</protein>
<accession>A0A2Z4UAH4</accession>
<dbReference type="GO" id="GO:0022857">
    <property type="term" value="F:transmembrane transporter activity"/>
    <property type="evidence" value="ECO:0007669"/>
    <property type="project" value="UniProtKB-ARBA"/>
</dbReference>
<dbReference type="AlphaFoldDB" id="A0A2Z4UAH4"/>
<evidence type="ECO:0000256" key="1">
    <source>
        <dbReference type="ARBA" id="ARBA00005417"/>
    </source>
</evidence>
<dbReference type="GO" id="GO:0005524">
    <property type="term" value="F:ATP binding"/>
    <property type="evidence" value="ECO:0007669"/>
    <property type="project" value="UniProtKB-KW"/>
</dbReference>
<dbReference type="SUPFAM" id="SSF52540">
    <property type="entry name" value="P-loop containing nucleoside triphosphate hydrolases"/>
    <property type="match status" value="1"/>
</dbReference>
<evidence type="ECO:0000256" key="4">
    <source>
        <dbReference type="ARBA" id="ARBA00022840"/>
    </source>
</evidence>
<dbReference type="Proteomes" id="UP000250003">
    <property type="component" value="Chromosome"/>
</dbReference>
<dbReference type="GO" id="GO:0098796">
    <property type="term" value="C:membrane protein complex"/>
    <property type="evidence" value="ECO:0007669"/>
    <property type="project" value="UniProtKB-ARBA"/>
</dbReference>
<dbReference type="PANTHER" id="PTHR42798:SF7">
    <property type="entry name" value="ALPHA-D-RIBOSE 1-METHYLPHOSPHONATE 5-TRIPHOSPHATE SYNTHASE SUBUNIT PHNL"/>
    <property type="match status" value="1"/>
</dbReference>
<evidence type="ECO:0000256" key="2">
    <source>
        <dbReference type="ARBA" id="ARBA00022448"/>
    </source>
</evidence>
<keyword evidence="2" id="KW-0813">Transport</keyword>
<comment type="similarity">
    <text evidence="1">Belongs to the ABC transporter superfamily.</text>
</comment>
<evidence type="ECO:0000313" key="6">
    <source>
        <dbReference type="EMBL" id="AWY98041.1"/>
    </source>
</evidence>
<proteinExistence type="inferred from homology"/>
<sequence length="252" mass="28393">MKSVEVKNLRKIYETNRGRNQYVALKDVSFSINCGEFVAIMGESGSGKTTLLNILAGLDNSTSGSVIIDGKEISKMRDFELAKYRSRRLGFVFQDFNLLDILTVKENIYLPLILNKAQSSVMKKKMEELTVKLGIKEIVDKYPYEISGGQKQRTAIARAMAIEPEILLADEPTGALDSKAANNILDLFEMLNQEGQTILMVTHSVKAASRADRVLFIKDGELNYQIKKYPGMSNTKMNEEIVFYLTNNEMIR</sequence>